<organism evidence="2 3">
    <name type="scientific">Geotalea daltonii (strain DSM 22248 / JCM 15807 / FRC-32)</name>
    <name type="common">Geobacter daltonii</name>
    <dbReference type="NCBI Taxonomy" id="316067"/>
    <lineage>
        <taxon>Bacteria</taxon>
        <taxon>Pseudomonadati</taxon>
        <taxon>Thermodesulfobacteriota</taxon>
        <taxon>Desulfuromonadia</taxon>
        <taxon>Geobacterales</taxon>
        <taxon>Geobacteraceae</taxon>
        <taxon>Geotalea</taxon>
    </lineage>
</organism>
<feature type="compositionally biased region" description="Basic and acidic residues" evidence="1">
    <location>
        <begin position="348"/>
        <end position="365"/>
    </location>
</feature>
<evidence type="ECO:0000313" key="2">
    <source>
        <dbReference type="EMBL" id="ACM22082.1"/>
    </source>
</evidence>
<dbReference type="KEGG" id="geo:Geob_3744"/>
<feature type="compositionally biased region" description="Basic and acidic residues" evidence="1">
    <location>
        <begin position="318"/>
        <end position="329"/>
    </location>
</feature>
<dbReference type="RefSeq" id="WP_012648808.1">
    <property type="nucleotide sequence ID" value="NC_011979.1"/>
</dbReference>
<protein>
    <submittedName>
        <fullName evidence="2">Uncharacterized protein</fullName>
    </submittedName>
</protein>
<keyword evidence="3" id="KW-1185">Reference proteome</keyword>
<dbReference type="Proteomes" id="UP000007721">
    <property type="component" value="Chromosome"/>
</dbReference>
<dbReference type="Pfam" id="PF19268">
    <property type="entry name" value="CIS_TMP"/>
    <property type="match status" value="1"/>
</dbReference>
<dbReference type="eggNOG" id="COG4942">
    <property type="taxonomic scope" value="Bacteria"/>
</dbReference>
<name>B9M761_GEODF</name>
<dbReference type="HOGENOM" id="CLU_032286_0_0_7"/>
<dbReference type="AlphaFoldDB" id="B9M761"/>
<gene>
    <name evidence="2" type="ordered locus">Geob_3744</name>
</gene>
<evidence type="ECO:0000313" key="3">
    <source>
        <dbReference type="Proteomes" id="UP000007721"/>
    </source>
</evidence>
<evidence type="ECO:0000256" key="1">
    <source>
        <dbReference type="SAM" id="MobiDB-lite"/>
    </source>
</evidence>
<reference evidence="2 3" key="1">
    <citation type="submission" date="2009-01" db="EMBL/GenBank/DDBJ databases">
        <title>Complete sequence of Geobacter sp. FRC-32.</title>
        <authorList>
            <consortium name="US DOE Joint Genome Institute"/>
            <person name="Lucas S."/>
            <person name="Copeland A."/>
            <person name="Lapidus A."/>
            <person name="Glavina del Rio T."/>
            <person name="Dalin E."/>
            <person name="Tice H."/>
            <person name="Bruce D."/>
            <person name="Goodwin L."/>
            <person name="Pitluck S."/>
            <person name="Saunders E."/>
            <person name="Brettin T."/>
            <person name="Detter J.C."/>
            <person name="Han C."/>
            <person name="Larimer F."/>
            <person name="Land M."/>
            <person name="Hauser L."/>
            <person name="Kyrpides N."/>
            <person name="Ovchinnikova G."/>
            <person name="Kostka J."/>
            <person name="Richardson P."/>
        </authorList>
    </citation>
    <scope>NUCLEOTIDE SEQUENCE [LARGE SCALE GENOMIC DNA]</scope>
    <source>
        <strain evidence="3">DSM 22248 / JCM 15807 / FRC-32</strain>
    </source>
</reference>
<dbReference type="STRING" id="316067.Geob_3744"/>
<sequence length="620" mass="68076">MPTSAPHRIRKQQWTVRTGTAAEAFALRKYLREQGEEILLPVLQQAFDEAAEGAHPLRIPKIEVNLKINAKGEWKELLPNLILQQVREQLRSHLLHRPRTAARGSDAGKSPGGVSDFEALLHYLETGYLPWEGSGVPQSEAAATLRASCRDRWGDLISFIGSNRLEAFQFFRLLQIVGEENIYRLATELPGGKAKRGGSVSADEALKLLLDDKEFHLSSHTQLRMGAAVLAKWAAEPGGDIIEELCAAVEGTIVPQQEAETVERCISRLRAGVSRNALPENGTPANAVNYPSSVDPTVGETAAAVTETRRHSSFYMERQGERGTNDSSRETAVPGAGTERPGSFNAGKRRESLEKEARLTREKPGTEATRNVTGSLLSAVPLEDVEDNAAKAQSVPHPQGIGTPTGAGDASAVRREKEESSLSAGEIPEVSPGGEEVFSTGTRIRADNAFKSDLFPLSVGQAGLILLHPFLPRFFDATGIATSEKVLLPSERARAAALLHFCATGSDEVYEFELALTKILLGLDPEVPLPVCEGLLAQKERDESEALLRAVVSHWMALKNTSIEGFRSAFLQRRGLLRKEEYGWRLNVERRPFDMLLEHLPWSMGIVKLPWMKIPVYVEW</sequence>
<dbReference type="EMBL" id="CP001390">
    <property type="protein sequence ID" value="ACM22082.1"/>
    <property type="molecule type" value="Genomic_DNA"/>
</dbReference>
<feature type="region of interest" description="Disordered" evidence="1">
    <location>
        <begin position="306"/>
        <end position="373"/>
    </location>
</feature>
<dbReference type="InterPro" id="IPR045538">
    <property type="entry name" value="CIS_TMP"/>
</dbReference>
<feature type="region of interest" description="Disordered" evidence="1">
    <location>
        <begin position="389"/>
        <end position="436"/>
    </location>
</feature>
<accession>B9M761</accession>
<proteinExistence type="predicted"/>
<dbReference type="OrthoDB" id="499748at2"/>